<gene>
    <name evidence="2" type="ORF">BJ554DRAFT_222</name>
</gene>
<protein>
    <submittedName>
        <fullName evidence="2">Uncharacterized protein</fullName>
    </submittedName>
</protein>
<evidence type="ECO:0000313" key="3">
    <source>
        <dbReference type="Proteomes" id="UP000673691"/>
    </source>
</evidence>
<name>A0A8H8A254_9FUNG</name>
<dbReference type="EMBL" id="JAEFCI010000083">
    <property type="protein sequence ID" value="KAG5463783.1"/>
    <property type="molecule type" value="Genomic_DNA"/>
</dbReference>
<keyword evidence="3" id="KW-1185">Reference proteome</keyword>
<organism evidence="2 3">
    <name type="scientific">Olpidium bornovanus</name>
    <dbReference type="NCBI Taxonomy" id="278681"/>
    <lineage>
        <taxon>Eukaryota</taxon>
        <taxon>Fungi</taxon>
        <taxon>Fungi incertae sedis</taxon>
        <taxon>Olpidiomycota</taxon>
        <taxon>Olpidiomycotina</taxon>
        <taxon>Olpidiomycetes</taxon>
        <taxon>Olpidiales</taxon>
        <taxon>Olpidiaceae</taxon>
        <taxon>Olpidium</taxon>
    </lineage>
</organism>
<dbReference type="AlphaFoldDB" id="A0A8H8A254"/>
<evidence type="ECO:0000256" key="1">
    <source>
        <dbReference type="SAM" id="MobiDB-lite"/>
    </source>
</evidence>
<proteinExistence type="predicted"/>
<evidence type="ECO:0000313" key="2">
    <source>
        <dbReference type="EMBL" id="KAG5463783.1"/>
    </source>
</evidence>
<reference evidence="2 3" key="1">
    <citation type="journal article" name="Sci. Rep.">
        <title>Genome-scale phylogenetic analyses confirm Olpidium as the closest living zoosporic fungus to the non-flagellated, terrestrial fungi.</title>
        <authorList>
            <person name="Chang Y."/>
            <person name="Rochon D."/>
            <person name="Sekimoto S."/>
            <person name="Wang Y."/>
            <person name="Chovatia M."/>
            <person name="Sandor L."/>
            <person name="Salamov A."/>
            <person name="Grigoriev I.V."/>
            <person name="Stajich J.E."/>
            <person name="Spatafora J.W."/>
        </authorList>
    </citation>
    <scope>NUCLEOTIDE SEQUENCE [LARGE SCALE GENOMIC DNA]</scope>
    <source>
        <strain evidence="2">S191</strain>
    </source>
</reference>
<comment type="caution">
    <text evidence="2">The sequence shown here is derived from an EMBL/GenBank/DDBJ whole genome shotgun (WGS) entry which is preliminary data.</text>
</comment>
<sequence length="198" mass="21166">MPDLTDLFRHSVEKRETAGGAARSSAPRPGVRRRGGGETKPRTASQKRTRLVTPLELSDVFLREAAYLGTARAAGPFASSGSKLDAAGIALSPLDAVSTVVSSSPAAMLESQKEERDRQARLDMNSCMEKIAGLEEVSKGVLFVCLRDERGVGERGGKWEGWGLERLPEKGGLSLRHFPFAAFLPGAISVAVKGNFKA</sequence>
<accession>A0A8H8A254</accession>
<dbReference type="Proteomes" id="UP000673691">
    <property type="component" value="Unassembled WGS sequence"/>
</dbReference>
<feature type="compositionally biased region" description="Basic and acidic residues" evidence="1">
    <location>
        <begin position="1"/>
        <end position="17"/>
    </location>
</feature>
<feature type="region of interest" description="Disordered" evidence="1">
    <location>
        <begin position="1"/>
        <end position="50"/>
    </location>
</feature>